<dbReference type="EMBL" id="AVOT02109606">
    <property type="protein sequence ID" value="MBW0581273.1"/>
    <property type="molecule type" value="Genomic_DNA"/>
</dbReference>
<comment type="caution">
    <text evidence="2">The sequence shown here is derived from an EMBL/GenBank/DDBJ whole genome shotgun (WGS) entry which is preliminary data.</text>
</comment>
<organism evidence="2 3">
    <name type="scientific">Austropuccinia psidii MF-1</name>
    <dbReference type="NCBI Taxonomy" id="1389203"/>
    <lineage>
        <taxon>Eukaryota</taxon>
        <taxon>Fungi</taxon>
        <taxon>Dikarya</taxon>
        <taxon>Basidiomycota</taxon>
        <taxon>Pucciniomycotina</taxon>
        <taxon>Pucciniomycetes</taxon>
        <taxon>Pucciniales</taxon>
        <taxon>Sphaerophragmiaceae</taxon>
        <taxon>Austropuccinia</taxon>
    </lineage>
</organism>
<feature type="compositionally biased region" description="Polar residues" evidence="1">
    <location>
        <begin position="46"/>
        <end position="59"/>
    </location>
</feature>
<accession>A0A9Q3KH28</accession>
<reference evidence="2" key="1">
    <citation type="submission" date="2021-03" db="EMBL/GenBank/DDBJ databases">
        <title>Draft genome sequence of rust myrtle Austropuccinia psidii MF-1, a brazilian biotype.</title>
        <authorList>
            <person name="Quecine M.C."/>
            <person name="Pachon D.M.R."/>
            <person name="Bonatelli M.L."/>
            <person name="Correr F.H."/>
            <person name="Franceschini L.M."/>
            <person name="Leite T.F."/>
            <person name="Margarido G.R.A."/>
            <person name="Almeida C.A."/>
            <person name="Ferrarezi J.A."/>
            <person name="Labate C.A."/>
        </authorList>
    </citation>
    <scope>NUCLEOTIDE SEQUENCE</scope>
    <source>
        <strain evidence="2">MF-1</strain>
    </source>
</reference>
<evidence type="ECO:0000313" key="3">
    <source>
        <dbReference type="Proteomes" id="UP000765509"/>
    </source>
</evidence>
<feature type="region of interest" description="Disordered" evidence="1">
    <location>
        <begin position="23"/>
        <end position="95"/>
    </location>
</feature>
<proteinExistence type="predicted"/>
<evidence type="ECO:0000313" key="2">
    <source>
        <dbReference type="EMBL" id="MBW0581273.1"/>
    </source>
</evidence>
<sequence>MDGVHWWKRRMRLLTVEFRKNPSTTQIGAKTSPSAQKHQFQCEKAATSSEQGKGQSTSHKPILARLHNPKNSTGCHGKCVSDGQKHDGNEEKGGSQMKVSEMISEILDGIPAFDIAINDLKSHISDKNSAICNDLKTNCEPLRYYHIPKKVTSNL</sequence>
<feature type="compositionally biased region" description="Basic and acidic residues" evidence="1">
    <location>
        <begin position="83"/>
        <end position="93"/>
    </location>
</feature>
<protein>
    <submittedName>
        <fullName evidence="2">Uncharacterized protein</fullName>
    </submittedName>
</protein>
<gene>
    <name evidence="2" type="ORF">O181_120988</name>
</gene>
<feature type="compositionally biased region" description="Polar residues" evidence="1">
    <location>
        <begin position="23"/>
        <end position="39"/>
    </location>
</feature>
<evidence type="ECO:0000256" key="1">
    <source>
        <dbReference type="SAM" id="MobiDB-lite"/>
    </source>
</evidence>
<name>A0A9Q3KH28_9BASI</name>
<keyword evidence="3" id="KW-1185">Reference proteome</keyword>
<dbReference type="Proteomes" id="UP000765509">
    <property type="component" value="Unassembled WGS sequence"/>
</dbReference>
<dbReference type="AlphaFoldDB" id="A0A9Q3KH28"/>